<feature type="region of interest" description="Disordered" evidence="1">
    <location>
        <begin position="1"/>
        <end position="21"/>
    </location>
</feature>
<name>A0ABD1ZJ91_9MARC</name>
<accession>A0ABD1ZJ91</accession>
<proteinExistence type="predicted"/>
<gene>
    <name evidence="2" type="ORF">R1flu_019118</name>
</gene>
<reference evidence="2 3" key="1">
    <citation type="submission" date="2024-09" db="EMBL/GenBank/DDBJ databases">
        <title>Chromosome-scale assembly of Riccia fluitans.</title>
        <authorList>
            <person name="Paukszto L."/>
            <person name="Sawicki J."/>
            <person name="Karawczyk K."/>
            <person name="Piernik-Szablinska J."/>
            <person name="Szczecinska M."/>
            <person name="Mazdziarz M."/>
        </authorList>
    </citation>
    <scope>NUCLEOTIDE SEQUENCE [LARGE SCALE GENOMIC DNA]</scope>
    <source>
        <strain evidence="2">Rf_01</strain>
        <tissue evidence="2">Aerial parts of the thallus</tissue>
    </source>
</reference>
<organism evidence="2 3">
    <name type="scientific">Riccia fluitans</name>
    <dbReference type="NCBI Taxonomy" id="41844"/>
    <lineage>
        <taxon>Eukaryota</taxon>
        <taxon>Viridiplantae</taxon>
        <taxon>Streptophyta</taxon>
        <taxon>Embryophyta</taxon>
        <taxon>Marchantiophyta</taxon>
        <taxon>Marchantiopsida</taxon>
        <taxon>Marchantiidae</taxon>
        <taxon>Marchantiales</taxon>
        <taxon>Ricciaceae</taxon>
        <taxon>Riccia</taxon>
    </lineage>
</organism>
<keyword evidence="3" id="KW-1185">Reference proteome</keyword>
<dbReference type="AlphaFoldDB" id="A0ABD1ZJ91"/>
<dbReference type="EMBL" id="JBHFFA010000001">
    <property type="protein sequence ID" value="KAL2650990.1"/>
    <property type="molecule type" value="Genomic_DNA"/>
</dbReference>
<protein>
    <submittedName>
        <fullName evidence="2">Uncharacterized protein</fullName>
    </submittedName>
</protein>
<sequence>MGAGEDTMVESESGDHSPPTAVENFEQVSMECQDCSDSQNAMDSQEIHASASAAMGWHLFPVSSWYAFGRHTGEGVEARENLSAVVHMALAQKNITRKKSTGRREEFCLVHMSAFSVSSGTP</sequence>
<evidence type="ECO:0000256" key="1">
    <source>
        <dbReference type="SAM" id="MobiDB-lite"/>
    </source>
</evidence>
<evidence type="ECO:0000313" key="2">
    <source>
        <dbReference type="EMBL" id="KAL2650990.1"/>
    </source>
</evidence>
<evidence type="ECO:0000313" key="3">
    <source>
        <dbReference type="Proteomes" id="UP001605036"/>
    </source>
</evidence>
<dbReference type="Proteomes" id="UP001605036">
    <property type="component" value="Unassembled WGS sequence"/>
</dbReference>
<comment type="caution">
    <text evidence="2">The sequence shown here is derived from an EMBL/GenBank/DDBJ whole genome shotgun (WGS) entry which is preliminary data.</text>
</comment>